<dbReference type="SUPFAM" id="SSF56529">
    <property type="entry name" value="FAH"/>
    <property type="match status" value="1"/>
</dbReference>
<keyword evidence="4" id="KW-1185">Reference proteome</keyword>
<dbReference type="HOGENOM" id="CLU_028458_5_0_10"/>
<keyword evidence="1" id="KW-0479">Metal-binding</keyword>
<dbReference type="KEGG" id="mro:MROS_1165"/>
<protein>
    <submittedName>
        <fullName evidence="3">5-oxopent-3-ene-1,2,5-tricarboxylate decarboxylase</fullName>
    </submittedName>
</protein>
<dbReference type="InterPro" id="IPR036663">
    <property type="entry name" value="Fumarylacetoacetase_C_sf"/>
</dbReference>
<sequence length="219" mass="24303">MKYLKIKNSNDEIPIGKIVCVGRNYAAHALELGNEVPEFPVIFLKTASNVIYSGDKVIHPDYSNNLHHEVELVLLIGKTVKNADDSSAEDAIAGYAVGLDMTLRDLQKEFMEKGDPWTLSKCFDTAAVLSEFVLKKDYKLRGDETIKLSVNGELRQNSSIKNMMFDPVKIVKYISSKMTLEKGDLIFTGTPEGVGRVVPGDKIHAELENIGTIDTEIIK</sequence>
<dbReference type="EMBL" id="CP003557">
    <property type="protein sequence ID" value="AFN74403.1"/>
    <property type="molecule type" value="Genomic_DNA"/>
</dbReference>
<dbReference type="Gene3D" id="3.90.850.10">
    <property type="entry name" value="Fumarylacetoacetase-like, C-terminal domain"/>
    <property type="match status" value="1"/>
</dbReference>
<dbReference type="STRING" id="1191523.MROS_1165"/>
<gene>
    <name evidence="3" type="ordered locus">MROS_1165</name>
</gene>
<evidence type="ECO:0000256" key="1">
    <source>
        <dbReference type="ARBA" id="ARBA00022723"/>
    </source>
</evidence>
<organism evidence="3 4">
    <name type="scientific">Melioribacter roseus (strain DSM 23840 / JCM 17771 / VKM B-2668 / P3M-2)</name>
    <dbReference type="NCBI Taxonomy" id="1191523"/>
    <lineage>
        <taxon>Bacteria</taxon>
        <taxon>Pseudomonadati</taxon>
        <taxon>Ignavibacteriota</taxon>
        <taxon>Ignavibacteria</taxon>
        <taxon>Ignavibacteriales</taxon>
        <taxon>Melioribacteraceae</taxon>
        <taxon>Melioribacter</taxon>
    </lineage>
</organism>
<evidence type="ECO:0000313" key="3">
    <source>
        <dbReference type="EMBL" id="AFN74403.1"/>
    </source>
</evidence>
<dbReference type="PATRIC" id="fig|1191523.3.peg.1234"/>
<dbReference type="PANTHER" id="PTHR11820:SF7">
    <property type="entry name" value="ACYLPYRUVASE FAHD1, MITOCHONDRIAL"/>
    <property type="match status" value="1"/>
</dbReference>
<reference evidence="3 4" key="1">
    <citation type="journal article" date="2013" name="PLoS ONE">
        <title>Genomic analysis of Melioribacter roseus, facultatively anaerobic organotrophic bacterium representing a novel deep lineage within Bacteriodetes/Chlorobi group.</title>
        <authorList>
            <person name="Kadnikov V.V."/>
            <person name="Mardanov A.V."/>
            <person name="Podosokorskaya O.A."/>
            <person name="Gavrilov S.N."/>
            <person name="Kublanov I.V."/>
            <person name="Beletsky A.V."/>
            <person name="Bonch-Osmolovskaya E.A."/>
            <person name="Ravin N.V."/>
        </authorList>
    </citation>
    <scope>NUCLEOTIDE SEQUENCE [LARGE SCALE GENOMIC DNA]</scope>
    <source>
        <strain evidence="4">JCM 17771 / P3M-2</strain>
    </source>
</reference>
<dbReference type="Proteomes" id="UP000009011">
    <property type="component" value="Chromosome"/>
</dbReference>
<evidence type="ECO:0000313" key="4">
    <source>
        <dbReference type="Proteomes" id="UP000009011"/>
    </source>
</evidence>
<accession>I6ZZL3</accession>
<name>I6ZZL3_MELRP</name>
<dbReference type="Pfam" id="PF01557">
    <property type="entry name" value="FAA_hydrolase"/>
    <property type="match status" value="1"/>
</dbReference>
<dbReference type="InterPro" id="IPR011234">
    <property type="entry name" value="Fumarylacetoacetase-like_C"/>
</dbReference>
<dbReference type="GO" id="GO:0018773">
    <property type="term" value="F:acetylpyruvate hydrolase activity"/>
    <property type="evidence" value="ECO:0007669"/>
    <property type="project" value="TreeGrafter"/>
</dbReference>
<dbReference type="RefSeq" id="WP_014855839.1">
    <property type="nucleotide sequence ID" value="NC_018178.1"/>
</dbReference>
<feature type="domain" description="Fumarylacetoacetase-like C-terminal" evidence="2">
    <location>
        <begin position="17"/>
        <end position="217"/>
    </location>
</feature>
<dbReference type="PANTHER" id="PTHR11820">
    <property type="entry name" value="ACYLPYRUVASE"/>
    <property type="match status" value="1"/>
</dbReference>
<dbReference type="GO" id="GO:0046872">
    <property type="term" value="F:metal ion binding"/>
    <property type="evidence" value="ECO:0007669"/>
    <property type="project" value="UniProtKB-KW"/>
</dbReference>
<dbReference type="eggNOG" id="COG0179">
    <property type="taxonomic scope" value="Bacteria"/>
</dbReference>
<evidence type="ECO:0000259" key="2">
    <source>
        <dbReference type="Pfam" id="PF01557"/>
    </source>
</evidence>
<dbReference type="OrthoDB" id="9805307at2"/>
<dbReference type="AlphaFoldDB" id="I6ZZL3"/>
<proteinExistence type="predicted"/>